<dbReference type="PANTHER" id="PTHR34825">
    <property type="entry name" value="CONSERVED PROTEIN, WITH A WEAK D-GALACTARATE DEHYDRATASE/ALTRONATE HYDROLASE DOMAIN"/>
    <property type="match status" value="1"/>
</dbReference>
<evidence type="ECO:0000313" key="2">
    <source>
        <dbReference type="EMBL" id="MSU06472.1"/>
    </source>
</evidence>
<dbReference type="Proteomes" id="UP000460549">
    <property type="component" value="Unassembled WGS sequence"/>
</dbReference>
<evidence type="ECO:0000313" key="3">
    <source>
        <dbReference type="Proteomes" id="UP000460549"/>
    </source>
</evidence>
<gene>
    <name evidence="2" type="ORF">FYJ80_06705</name>
</gene>
<sequence>MGAYVNPGTKNMEIDIDDEFYVDKSLLIKVLNTKLNKKDRFICVSRPRRFGKTMAAHMIAAYYTKGCDSHEIFSSLKISKDASFEENINKYTVIQLDMNDVVTNKGPLSVSEYIEKEVINELRKVYPSVPMLDDISLSKAIRQIYSSTEDQFVFVIDEYDVIIRDQQYSSELSGYLSFLVSLFKNSVTSPAIALAYLTGIMPIIKENTQSKLNNFTEYTMLNAKTMAPFVGFTEAEVKDLSLKVKMDFKELKRWYDGYNLDSLDVYSPKSVINAIEERKCDDYWTQTGSYEALKDYIILDFNGIKNDVISMVSGEHIPVNVSKFTNSRVINSKDDVFTSLIHLGYLGYDYKDKTCFIPNYELLQEWINVLEDTPDYESVVELIKDSKKLLEATWTMDAETVAEGISRAHMDSNIIMKDHFSPCSI</sequence>
<accession>A0A7X2TR58</accession>
<reference evidence="2 3" key="1">
    <citation type="submission" date="2019-08" db="EMBL/GenBank/DDBJ databases">
        <title>In-depth cultivation of the pig gut microbiome towards novel bacterial diversity and tailored functional studies.</title>
        <authorList>
            <person name="Wylensek D."/>
            <person name="Hitch T.C.A."/>
            <person name="Clavel T."/>
        </authorList>
    </citation>
    <scope>NUCLEOTIDE SEQUENCE [LARGE SCALE GENOMIC DNA]</scope>
    <source>
        <strain evidence="2 3">NM-380-WT-3C1</strain>
    </source>
</reference>
<protein>
    <submittedName>
        <fullName evidence="2">AAA family ATPase</fullName>
    </submittedName>
</protein>
<dbReference type="AlphaFoldDB" id="A0A7X2TR58"/>
<dbReference type="InterPro" id="IPR018631">
    <property type="entry name" value="AAA-ATPase-like_dom"/>
</dbReference>
<dbReference type="Gene3D" id="3.40.50.300">
    <property type="entry name" value="P-loop containing nucleotide triphosphate hydrolases"/>
    <property type="match status" value="1"/>
</dbReference>
<dbReference type="InterPro" id="IPR027417">
    <property type="entry name" value="P-loop_NTPase"/>
</dbReference>
<organism evidence="2 3">
    <name type="scientific">Bullifex porci</name>
    <dbReference type="NCBI Taxonomy" id="2606638"/>
    <lineage>
        <taxon>Bacteria</taxon>
        <taxon>Pseudomonadati</taxon>
        <taxon>Spirochaetota</taxon>
        <taxon>Spirochaetia</taxon>
        <taxon>Spirochaetales</taxon>
        <taxon>Spirochaetaceae</taxon>
        <taxon>Bullifex</taxon>
    </lineage>
</organism>
<dbReference type="PANTHER" id="PTHR34825:SF1">
    <property type="entry name" value="AAA-ATPASE-LIKE DOMAIN-CONTAINING PROTEIN"/>
    <property type="match status" value="1"/>
</dbReference>
<dbReference type="SUPFAM" id="SSF52540">
    <property type="entry name" value="P-loop containing nucleoside triphosphate hydrolases"/>
    <property type="match status" value="1"/>
</dbReference>
<feature type="domain" description="AAA-ATPase-like" evidence="1">
    <location>
        <begin position="13"/>
        <end position="206"/>
    </location>
</feature>
<name>A0A7X2TR58_9SPIO</name>
<dbReference type="EMBL" id="VUNN01000011">
    <property type="protein sequence ID" value="MSU06472.1"/>
    <property type="molecule type" value="Genomic_DNA"/>
</dbReference>
<keyword evidence="3" id="KW-1185">Reference proteome</keyword>
<dbReference type="Pfam" id="PF09820">
    <property type="entry name" value="AAA-ATPase_like"/>
    <property type="match status" value="1"/>
</dbReference>
<comment type="caution">
    <text evidence="2">The sequence shown here is derived from an EMBL/GenBank/DDBJ whole genome shotgun (WGS) entry which is preliminary data.</text>
</comment>
<dbReference type="RefSeq" id="WP_154425443.1">
    <property type="nucleotide sequence ID" value="NZ_VUNN01000011.1"/>
</dbReference>
<proteinExistence type="predicted"/>
<evidence type="ECO:0000259" key="1">
    <source>
        <dbReference type="Pfam" id="PF09820"/>
    </source>
</evidence>